<keyword evidence="5" id="KW-1185">Reference proteome</keyword>
<evidence type="ECO:0000313" key="4">
    <source>
        <dbReference type="EMBL" id="KAJ9141713.1"/>
    </source>
</evidence>
<feature type="compositionally biased region" description="Polar residues" evidence="1">
    <location>
        <begin position="415"/>
        <end position="426"/>
    </location>
</feature>
<feature type="compositionally biased region" description="Low complexity" evidence="1">
    <location>
        <begin position="683"/>
        <end position="699"/>
    </location>
</feature>
<sequence length="855" mass="89377">MAVRPPLSLILWFTTITFASAASFNLSADVTAFIPDCALACFESFLEANFAHNLCGDSPSLQCLCSHTGSSGFTIGEGAVQCIVAENTLGACKGMEATSQVVSSAYGMCNAQLSAAPETHATLVATLIVPTGTGPVLVPNPTSTIGSVSVTASETADTTTPITWITMTPDQSSSSTSTASTSSSQTPDPSIANASPASTQPSSSQSTKGQLSTAVIAGIVAGGTAAVLLAVLLILILRCTYRKKSLEDEKNGFSKLRESWSPRRKSGISPGMPQISAPQYQEPEPMEYTRALANRMSVRPETIGLAISPDGMDMPKSSTMALGSPPTYMSPKEPPQPPPKPNLTLTIPPKAEQGAGLQPPRMPFNGGRDSVVTEFAEDGEADPSSAGAAQIWRPPPSDPQSATTYYVADRWGNWILTNPTRRSQTAELAGLSPTARRRAEESQEPAAASAPAASDTAAPTGPPTRPGQARLAPPREPSTAGQSRSSSVYSNYSLPQSVAPGPRNPLPSNLPLEPEAYYYSGNPAQRRSSSIISAARRRSSRGGPQPRPDTAASHDSVTTIASSASGALDGEDDTAGYDFEMPGMTSNLSPVVESPQSAGHSPVTYPSIPRPRSKMFGGGRRAAAAAAAAAQGSQGADASASSMIRLFPPPVRYEYQPPGQPSPTLGLVDPVATAPSQPQYATGQRRPGLNPNPNRNPGQVRTGSPNMPQQQGDDPDRPQPLSLAARKPTPYQDRQAPATEADTAAYIAAFPPVGSSNSRQVDQQPQQQQPSTPVSIYSTTSSLLAKRVGSERAAALALAEQQGQQQRRGPSSKWTRQGGGEGDDSTDRSALPATPGWLPKLTPTRRGDELFLSVQ</sequence>
<keyword evidence="3" id="KW-0732">Signal</keyword>
<feature type="compositionally biased region" description="Low complexity" evidence="1">
    <location>
        <begin position="483"/>
        <end position="515"/>
    </location>
</feature>
<evidence type="ECO:0000256" key="3">
    <source>
        <dbReference type="SAM" id="SignalP"/>
    </source>
</evidence>
<feature type="compositionally biased region" description="Pro residues" evidence="1">
    <location>
        <begin position="332"/>
        <end position="341"/>
    </location>
</feature>
<feature type="transmembrane region" description="Helical" evidence="2">
    <location>
        <begin position="214"/>
        <end position="237"/>
    </location>
</feature>
<evidence type="ECO:0008006" key="6">
    <source>
        <dbReference type="Google" id="ProtNLM"/>
    </source>
</evidence>
<feature type="compositionally biased region" description="Low complexity" evidence="1">
    <location>
        <begin position="621"/>
        <end position="642"/>
    </location>
</feature>
<feature type="chain" id="PRO_5041344602" description="Extracellular membrane protein CFEM domain-containing protein" evidence="3">
    <location>
        <begin position="22"/>
        <end position="855"/>
    </location>
</feature>
<comment type="caution">
    <text evidence="4">The sequence shown here is derived from an EMBL/GenBank/DDBJ whole genome shotgun (WGS) entry which is preliminary data.</text>
</comment>
<name>A0AA38R9Q5_9PEZI</name>
<feature type="signal peptide" evidence="3">
    <location>
        <begin position="1"/>
        <end position="21"/>
    </location>
</feature>
<dbReference type="Proteomes" id="UP001174694">
    <property type="component" value="Unassembled WGS sequence"/>
</dbReference>
<feature type="region of interest" description="Disordered" evidence="1">
    <location>
        <begin position="159"/>
        <end position="207"/>
    </location>
</feature>
<evidence type="ECO:0000256" key="2">
    <source>
        <dbReference type="SAM" id="Phobius"/>
    </source>
</evidence>
<feature type="region of interest" description="Disordered" evidence="1">
    <location>
        <begin position="791"/>
        <end position="855"/>
    </location>
</feature>
<feature type="compositionally biased region" description="Low complexity" evidence="1">
    <location>
        <begin position="791"/>
        <end position="809"/>
    </location>
</feature>
<evidence type="ECO:0000313" key="5">
    <source>
        <dbReference type="Proteomes" id="UP001174694"/>
    </source>
</evidence>
<keyword evidence="2" id="KW-0472">Membrane</keyword>
<keyword evidence="2" id="KW-0812">Transmembrane</keyword>
<dbReference type="EMBL" id="JANBVO010000025">
    <property type="protein sequence ID" value="KAJ9141713.1"/>
    <property type="molecule type" value="Genomic_DNA"/>
</dbReference>
<reference evidence="4" key="1">
    <citation type="submission" date="2022-07" db="EMBL/GenBank/DDBJ databases">
        <title>Fungi with potential for degradation of polypropylene.</title>
        <authorList>
            <person name="Gostincar C."/>
        </authorList>
    </citation>
    <scope>NUCLEOTIDE SEQUENCE</scope>
    <source>
        <strain evidence="4">EXF-13308</strain>
    </source>
</reference>
<proteinExistence type="predicted"/>
<feature type="compositionally biased region" description="Low complexity" evidence="1">
    <location>
        <begin position="444"/>
        <end position="459"/>
    </location>
</feature>
<feature type="compositionally biased region" description="Polar residues" evidence="1">
    <location>
        <begin position="584"/>
        <end position="599"/>
    </location>
</feature>
<organism evidence="4 5">
    <name type="scientific">Pleurostoma richardsiae</name>
    <dbReference type="NCBI Taxonomy" id="41990"/>
    <lineage>
        <taxon>Eukaryota</taxon>
        <taxon>Fungi</taxon>
        <taxon>Dikarya</taxon>
        <taxon>Ascomycota</taxon>
        <taxon>Pezizomycotina</taxon>
        <taxon>Sordariomycetes</taxon>
        <taxon>Sordariomycetidae</taxon>
        <taxon>Calosphaeriales</taxon>
        <taxon>Pleurostomataceae</taxon>
        <taxon>Pleurostoma</taxon>
    </lineage>
</organism>
<protein>
    <recommendedName>
        <fullName evidence="6">Extracellular membrane protein CFEM domain-containing protein</fullName>
    </recommendedName>
</protein>
<evidence type="ECO:0000256" key="1">
    <source>
        <dbReference type="SAM" id="MobiDB-lite"/>
    </source>
</evidence>
<dbReference type="AlphaFoldDB" id="A0AA38R9Q5"/>
<feature type="region of interest" description="Disordered" evidence="1">
    <location>
        <begin position="306"/>
        <end position="778"/>
    </location>
</feature>
<keyword evidence="2" id="KW-1133">Transmembrane helix</keyword>
<accession>A0AA38R9Q5</accession>
<feature type="compositionally biased region" description="Low complexity" evidence="1">
    <location>
        <begin position="736"/>
        <end position="749"/>
    </location>
</feature>
<feature type="compositionally biased region" description="Polar residues" evidence="1">
    <location>
        <begin position="553"/>
        <end position="565"/>
    </location>
</feature>
<gene>
    <name evidence="4" type="ORF">NKR23_g7777</name>
</gene>